<comment type="caution">
    <text evidence="1">The sequence shown here is derived from an EMBL/GenBank/DDBJ whole genome shotgun (WGS) entry which is preliminary data.</text>
</comment>
<name>X0TKM7_9ZZZZ</name>
<sequence length="102" mass="12299">MTATLPQDVVLDWLQKQAPDKWWPAGELSGLLGPLVERHDAARHCLRYYERRNFTPDISLSEQVRRGRRWIVQNRLRELVRISRVECQRDSNGRLRQFRFQR</sequence>
<reference evidence="1" key="1">
    <citation type="journal article" date="2014" name="Front. Microbiol.">
        <title>High frequency of phylogenetically diverse reductive dehalogenase-homologous genes in deep subseafloor sedimentary metagenomes.</title>
        <authorList>
            <person name="Kawai M."/>
            <person name="Futagami T."/>
            <person name="Toyoda A."/>
            <person name="Takaki Y."/>
            <person name="Nishi S."/>
            <person name="Hori S."/>
            <person name="Arai W."/>
            <person name="Tsubouchi T."/>
            <person name="Morono Y."/>
            <person name="Uchiyama I."/>
            <person name="Ito T."/>
            <person name="Fujiyama A."/>
            <person name="Inagaki F."/>
            <person name="Takami H."/>
        </authorList>
    </citation>
    <scope>NUCLEOTIDE SEQUENCE</scope>
    <source>
        <strain evidence="1">Expedition CK06-06</strain>
    </source>
</reference>
<dbReference type="EMBL" id="BARS01008291">
    <property type="protein sequence ID" value="GAF76635.1"/>
    <property type="molecule type" value="Genomic_DNA"/>
</dbReference>
<evidence type="ECO:0000313" key="1">
    <source>
        <dbReference type="EMBL" id="GAF76635.1"/>
    </source>
</evidence>
<proteinExistence type="predicted"/>
<protein>
    <submittedName>
        <fullName evidence="1">Uncharacterized protein</fullName>
    </submittedName>
</protein>
<accession>X0TKM7</accession>
<gene>
    <name evidence="1" type="ORF">S01H1_15835</name>
</gene>
<organism evidence="1">
    <name type="scientific">marine sediment metagenome</name>
    <dbReference type="NCBI Taxonomy" id="412755"/>
    <lineage>
        <taxon>unclassified sequences</taxon>
        <taxon>metagenomes</taxon>
        <taxon>ecological metagenomes</taxon>
    </lineage>
</organism>
<dbReference type="AlphaFoldDB" id="X0TKM7"/>